<dbReference type="Gene3D" id="2.60.120.10">
    <property type="entry name" value="Jelly Rolls"/>
    <property type="match status" value="1"/>
</dbReference>
<dbReference type="SUPFAM" id="SSF51182">
    <property type="entry name" value="RmlC-like cupins"/>
    <property type="match status" value="1"/>
</dbReference>
<name>A0AAE3M7F7_9BACT</name>
<organism evidence="4 5">
    <name type="scientific">Plebeiibacterium sediminum</name>
    <dbReference type="NCBI Taxonomy" id="2992112"/>
    <lineage>
        <taxon>Bacteria</taxon>
        <taxon>Pseudomonadati</taxon>
        <taxon>Bacteroidota</taxon>
        <taxon>Bacteroidia</taxon>
        <taxon>Marinilabiliales</taxon>
        <taxon>Marinilabiliaceae</taxon>
        <taxon>Plebeiibacterium</taxon>
    </lineage>
</organism>
<gene>
    <name evidence="3" type="primary">ppnP</name>
    <name evidence="4" type="ORF">OM075_19585</name>
</gene>
<comment type="catalytic activity">
    <reaction evidence="3">
        <text>uridine + phosphate = alpha-D-ribose 1-phosphate + uracil</text>
        <dbReference type="Rhea" id="RHEA:24388"/>
        <dbReference type="ChEBI" id="CHEBI:16704"/>
        <dbReference type="ChEBI" id="CHEBI:17568"/>
        <dbReference type="ChEBI" id="CHEBI:43474"/>
        <dbReference type="ChEBI" id="CHEBI:57720"/>
        <dbReference type="EC" id="2.4.2.2"/>
    </reaction>
</comment>
<dbReference type="PANTHER" id="PTHR36540">
    <property type="entry name" value="PYRIMIDINE/PURINE NUCLEOSIDE PHOSPHORYLASE"/>
    <property type="match status" value="1"/>
</dbReference>
<comment type="catalytic activity">
    <reaction evidence="3">
        <text>xanthosine + phosphate = alpha-D-ribose 1-phosphate + xanthine</text>
        <dbReference type="Rhea" id="RHEA:27638"/>
        <dbReference type="ChEBI" id="CHEBI:17712"/>
        <dbReference type="ChEBI" id="CHEBI:18107"/>
        <dbReference type="ChEBI" id="CHEBI:43474"/>
        <dbReference type="ChEBI" id="CHEBI:57720"/>
        <dbReference type="EC" id="2.4.2.1"/>
    </reaction>
</comment>
<comment type="function">
    <text evidence="3">Catalyzes the phosphorolysis of diverse nucleosides, yielding D-ribose 1-phosphate and the respective free bases. Can use uridine, adenosine, guanosine, cytidine, thymidine, inosine and xanthosine as substrates. Also catalyzes the reverse reactions.</text>
</comment>
<protein>
    <recommendedName>
        <fullName evidence="3">Pyrimidine/purine nucleoside phosphorylase</fullName>
        <ecNumber evidence="3">2.4.2.1</ecNumber>
        <ecNumber evidence="3">2.4.2.2</ecNumber>
    </recommendedName>
    <alternativeName>
        <fullName evidence="3">Adenosine phosphorylase</fullName>
    </alternativeName>
    <alternativeName>
        <fullName evidence="3">Cytidine phosphorylase</fullName>
    </alternativeName>
    <alternativeName>
        <fullName evidence="3">Guanosine phosphorylase</fullName>
    </alternativeName>
    <alternativeName>
        <fullName evidence="3">Inosine phosphorylase</fullName>
    </alternativeName>
    <alternativeName>
        <fullName evidence="3">Thymidine phosphorylase</fullName>
    </alternativeName>
    <alternativeName>
        <fullName evidence="3">Uridine phosphorylase</fullName>
    </alternativeName>
    <alternativeName>
        <fullName evidence="3">Xanthosine phosphorylase</fullName>
    </alternativeName>
</protein>
<reference evidence="4" key="1">
    <citation type="submission" date="2022-10" db="EMBL/GenBank/DDBJ databases">
        <authorList>
            <person name="Yu W.X."/>
        </authorList>
    </citation>
    <scope>NUCLEOTIDE SEQUENCE</scope>
    <source>
        <strain evidence="4">AAT</strain>
    </source>
</reference>
<comment type="caution">
    <text evidence="4">The sequence shown here is derived from an EMBL/GenBank/DDBJ whole genome shotgun (WGS) entry which is preliminary data.</text>
</comment>
<comment type="catalytic activity">
    <reaction evidence="3">
        <text>inosine + phosphate = alpha-D-ribose 1-phosphate + hypoxanthine</text>
        <dbReference type="Rhea" id="RHEA:27646"/>
        <dbReference type="ChEBI" id="CHEBI:17368"/>
        <dbReference type="ChEBI" id="CHEBI:17596"/>
        <dbReference type="ChEBI" id="CHEBI:43474"/>
        <dbReference type="ChEBI" id="CHEBI:57720"/>
        <dbReference type="EC" id="2.4.2.1"/>
    </reaction>
</comment>
<comment type="catalytic activity">
    <reaction evidence="3">
        <text>cytidine + phosphate = cytosine + alpha-D-ribose 1-phosphate</text>
        <dbReference type="Rhea" id="RHEA:52540"/>
        <dbReference type="ChEBI" id="CHEBI:16040"/>
        <dbReference type="ChEBI" id="CHEBI:17562"/>
        <dbReference type="ChEBI" id="CHEBI:43474"/>
        <dbReference type="ChEBI" id="CHEBI:57720"/>
        <dbReference type="EC" id="2.4.2.2"/>
    </reaction>
</comment>
<dbReference type="InterPro" id="IPR011051">
    <property type="entry name" value="RmlC_Cupin_sf"/>
</dbReference>
<evidence type="ECO:0000256" key="2">
    <source>
        <dbReference type="ARBA" id="ARBA00022679"/>
    </source>
</evidence>
<accession>A0AAE3M7F7</accession>
<proteinExistence type="inferred from homology"/>
<keyword evidence="1 3" id="KW-0328">Glycosyltransferase</keyword>
<comment type="catalytic activity">
    <reaction evidence="3">
        <text>adenosine + phosphate = alpha-D-ribose 1-phosphate + adenine</text>
        <dbReference type="Rhea" id="RHEA:27642"/>
        <dbReference type="ChEBI" id="CHEBI:16335"/>
        <dbReference type="ChEBI" id="CHEBI:16708"/>
        <dbReference type="ChEBI" id="CHEBI:43474"/>
        <dbReference type="ChEBI" id="CHEBI:57720"/>
        <dbReference type="EC" id="2.4.2.1"/>
    </reaction>
</comment>
<dbReference type="Proteomes" id="UP001209229">
    <property type="component" value="Unassembled WGS sequence"/>
</dbReference>
<dbReference type="FunFam" id="2.60.120.10:FF:000016">
    <property type="entry name" value="Pyrimidine/purine nucleoside phosphorylase"/>
    <property type="match status" value="1"/>
</dbReference>
<dbReference type="GO" id="GO:0005829">
    <property type="term" value="C:cytosol"/>
    <property type="evidence" value="ECO:0007669"/>
    <property type="project" value="TreeGrafter"/>
</dbReference>
<dbReference type="RefSeq" id="WP_301192238.1">
    <property type="nucleotide sequence ID" value="NZ_JAPDPJ010000061.1"/>
</dbReference>
<evidence type="ECO:0000313" key="4">
    <source>
        <dbReference type="EMBL" id="MCW3788681.1"/>
    </source>
</evidence>
<dbReference type="InterPro" id="IPR014710">
    <property type="entry name" value="RmlC-like_jellyroll"/>
</dbReference>
<dbReference type="PANTHER" id="PTHR36540:SF1">
    <property type="entry name" value="PYRIMIDINE_PURINE NUCLEOSIDE PHOSPHORYLASE"/>
    <property type="match status" value="1"/>
</dbReference>
<comment type="similarity">
    <text evidence="3">Belongs to the nucleoside phosphorylase PpnP family.</text>
</comment>
<dbReference type="EMBL" id="JAPDPJ010000061">
    <property type="protein sequence ID" value="MCW3788681.1"/>
    <property type="molecule type" value="Genomic_DNA"/>
</dbReference>
<comment type="catalytic activity">
    <reaction evidence="3">
        <text>guanosine + phosphate = alpha-D-ribose 1-phosphate + guanine</text>
        <dbReference type="Rhea" id="RHEA:13233"/>
        <dbReference type="ChEBI" id="CHEBI:16235"/>
        <dbReference type="ChEBI" id="CHEBI:16750"/>
        <dbReference type="ChEBI" id="CHEBI:43474"/>
        <dbReference type="ChEBI" id="CHEBI:57720"/>
        <dbReference type="EC" id="2.4.2.1"/>
    </reaction>
</comment>
<sequence length="93" mass="10449">MLQVNEYFEGKVKSIAVDNSNGKATAGVIAPGEFEFGTSTIEYMTVTYGEMDVLLPESTEWKLYKQGETFKVEKDASFKVKVAEPVSYVCRYE</sequence>
<dbReference type="Pfam" id="PF06865">
    <property type="entry name" value="Ppnp"/>
    <property type="match status" value="1"/>
</dbReference>
<dbReference type="HAMAP" id="MF_01537">
    <property type="entry name" value="Nucleos_phosphorylase_PpnP"/>
    <property type="match status" value="1"/>
</dbReference>
<dbReference type="InterPro" id="IPR009664">
    <property type="entry name" value="Ppnp"/>
</dbReference>
<comment type="catalytic activity">
    <reaction evidence="3">
        <text>thymidine + phosphate = 2-deoxy-alpha-D-ribose 1-phosphate + thymine</text>
        <dbReference type="Rhea" id="RHEA:16037"/>
        <dbReference type="ChEBI" id="CHEBI:17748"/>
        <dbReference type="ChEBI" id="CHEBI:17821"/>
        <dbReference type="ChEBI" id="CHEBI:43474"/>
        <dbReference type="ChEBI" id="CHEBI:57259"/>
        <dbReference type="EC" id="2.4.2.2"/>
    </reaction>
</comment>
<dbReference type="EC" id="2.4.2.2" evidence="3"/>
<evidence type="ECO:0000256" key="3">
    <source>
        <dbReference type="HAMAP-Rule" id="MF_01537"/>
    </source>
</evidence>
<evidence type="ECO:0000256" key="1">
    <source>
        <dbReference type="ARBA" id="ARBA00022676"/>
    </source>
</evidence>
<dbReference type="EC" id="2.4.2.1" evidence="3"/>
<dbReference type="GO" id="GO:0004731">
    <property type="term" value="F:purine-nucleoside phosphorylase activity"/>
    <property type="evidence" value="ECO:0007669"/>
    <property type="project" value="UniProtKB-UniRule"/>
</dbReference>
<dbReference type="GO" id="GO:0016154">
    <property type="term" value="F:pyrimidine-nucleoside phosphorylase activity"/>
    <property type="evidence" value="ECO:0007669"/>
    <property type="project" value="UniProtKB-UniRule"/>
</dbReference>
<evidence type="ECO:0000313" key="5">
    <source>
        <dbReference type="Proteomes" id="UP001209229"/>
    </source>
</evidence>
<dbReference type="AlphaFoldDB" id="A0AAE3M7F7"/>
<keyword evidence="2 3" id="KW-0808">Transferase</keyword>
<keyword evidence="5" id="KW-1185">Reference proteome</keyword>
<comment type="catalytic activity">
    <reaction evidence="3">
        <text>a purine D-ribonucleoside + phosphate = a purine nucleobase + alpha-D-ribose 1-phosphate</text>
        <dbReference type="Rhea" id="RHEA:19805"/>
        <dbReference type="ChEBI" id="CHEBI:26386"/>
        <dbReference type="ChEBI" id="CHEBI:43474"/>
        <dbReference type="ChEBI" id="CHEBI:57720"/>
        <dbReference type="ChEBI" id="CHEBI:142355"/>
        <dbReference type="EC" id="2.4.2.1"/>
    </reaction>
</comment>